<organism evidence="14 15">
    <name type="scientific">Lysobacter hankyongensis</name>
    <dbReference type="NCBI Taxonomy" id="1176535"/>
    <lineage>
        <taxon>Bacteria</taxon>
        <taxon>Pseudomonadati</taxon>
        <taxon>Pseudomonadota</taxon>
        <taxon>Gammaproteobacteria</taxon>
        <taxon>Lysobacterales</taxon>
        <taxon>Lysobacteraceae</taxon>
        <taxon>Lysobacter</taxon>
    </lineage>
</organism>
<dbReference type="SUPFAM" id="SSF56214">
    <property type="entry name" value="4'-phosphopantetheinyl transferase"/>
    <property type="match status" value="1"/>
</dbReference>
<keyword evidence="15" id="KW-1185">Reference proteome</keyword>
<evidence type="ECO:0000256" key="10">
    <source>
        <dbReference type="ARBA" id="ARBA00049176"/>
    </source>
</evidence>
<name>A0ABP9ANF4_9GAMM</name>
<evidence type="ECO:0000259" key="13">
    <source>
        <dbReference type="Pfam" id="PF17837"/>
    </source>
</evidence>
<proteinExistence type="inferred from homology"/>
<comment type="catalytic activity">
    <reaction evidence="11">
        <text>apo-[peptidyl-carrier protein] + CoA = holo-[peptidyl-carrier protein] + adenosine 3',5'-bisphosphate + H(+)</text>
        <dbReference type="Rhea" id="RHEA:46228"/>
        <dbReference type="Rhea" id="RHEA-COMP:11479"/>
        <dbReference type="Rhea" id="RHEA-COMP:11480"/>
        <dbReference type="ChEBI" id="CHEBI:15378"/>
        <dbReference type="ChEBI" id="CHEBI:29999"/>
        <dbReference type="ChEBI" id="CHEBI:57287"/>
        <dbReference type="ChEBI" id="CHEBI:58343"/>
        <dbReference type="ChEBI" id="CHEBI:64479"/>
    </reaction>
</comment>
<keyword evidence="7" id="KW-0259">Enterobactin biosynthesis</keyword>
<feature type="domain" description="4'-phosphopantetheinyl transferase" evidence="12">
    <location>
        <begin position="103"/>
        <end position="191"/>
    </location>
</feature>
<evidence type="ECO:0000256" key="5">
    <source>
        <dbReference type="ARBA" id="ARBA00019087"/>
    </source>
</evidence>
<evidence type="ECO:0000256" key="1">
    <source>
        <dbReference type="ARBA" id="ARBA00003937"/>
    </source>
</evidence>
<evidence type="ECO:0000256" key="11">
    <source>
        <dbReference type="ARBA" id="ARBA00049191"/>
    </source>
</evidence>
<protein>
    <recommendedName>
        <fullName evidence="5">Enterobactin synthase component D</fullName>
    </recommendedName>
    <alternativeName>
        <fullName evidence="8">4'-phosphopantetheinyl transferase EntD</fullName>
    </alternativeName>
    <alternativeName>
        <fullName evidence="9">Enterochelin synthase D</fullName>
    </alternativeName>
</protein>
<dbReference type="InterPro" id="IPR008278">
    <property type="entry name" value="4-PPantetheinyl_Trfase_dom"/>
</dbReference>
<evidence type="ECO:0000256" key="2">
    <source>
        <dbReference type="ARBA" id="ARBA00004993"/>
    </source>
</evidence>
<dbReference type="GO" id="GO:0016740">
    <property type="term" value="F:transferase activity"/>
    <property type="evidence" value="ECO:0007669"/>
    <property type="project" value="UniProtKB-KW"/>
</dbReference>
<comment type="similarity">
    <text evidence="3">Belongs to the P-Pant transferase superfamily. EntD family.</text>
</comment>
<evidence type="ECO:0000313" key="14">
    <source>
        <dbReference type="EMBL" id="GAA4783060.1"/>
    </source>
</evidence>
<reference evidence="15" key="1">
    <citation type="journal article" date="2019" name="Int. J. Syst. Evol. Microbiol.">
        <title>The Global Catalogue of Microorganisms (GCM) 10K type strain sequencing project: providing services to taxonomists for standard genome sequencing and annotation.</title>
        <authorList>
            <consortium name="The Broad Institute Genomics Platform"/>
            <consortium name="The Broad Institute Genome Sequencing Center for Infectious Disease"/>
            <person name="Wu L."/>
            <person name="Ma J."/>
        </authorList>
    </citation>
    <scope>NUCLEOTIDE SEQUENCE [LARGE SCALE GENOMIC DNA]</scope>
    <source>
        <strain evidence="15">JCM 18204</strain>
    </source>
</reference>
<dbReference type="Proteomes" id="UP001499959">
    <property type="component" value="Unassembled WGS sequence"/>
</dbReference>
<dbReference type="EMBL" id="BAABJE010000001">
    <property type="protein sequence ID" value="GAA4783060.1"/>
    <property type="molecule type" value="Genomic_DNA"/>
</dbReference>
<dbReference type="InterPro" id="IPR037143">
    <property type="entry name" value="4-PPantetheinyl_Trfase_dom_sf"/>
</dbReference>
<evidence type="ECO:0000256" key="3">
    <source>
        <dbReference type="ARBA" id="ARBA00008342"/>
    </source>
</evidence>
<comment type="function">
    <text evidence="1">Involved in the biosynthesis of the siderophore enterobactin (enterochelin), which is a macrocyclic trimeric lactone of N-(2,3-dihydroxybenzoyl)-serine. The serine trilactone serves as a scaffolding for the three catechol functionalities that provide hexadentate coordination for the tightly ligated iron(2+) atoms. Plays an essential role in the assembly of the enterobactin by catalyzing the transfer of the 4'-phosphopantetheine (Ppant) moiety from coenzyme A to the apo-domains of both EntB (ArCP domain) and EntF (PCP domain) to yield their holo-forms which make them competent for the activation of 2,3-dihydroxybenzoate (DHB) and L-serine, respectively.</text>
</comment>
<dbReference type="Pfam" id="PF01648">
    <property type="entry name" value="ACPS"/>
    <property type="match status" value="1"/>
</dbReference>
<sequence>MLFRPLLPSNVLVAEMAPVDADPTCLPSRERALIERAVAQRCREFAAGRTLARGLLRDAGADIDALLSDSDRVPIWPQTVFGSITHCGSLCAVAVVPVAHADGIGLDVEPAVPVPEYLLPRIVRDTERAQLAALPSALRPLGGLLVFSIKEAVYKAIYPQCRVFLDFHQVEIAFEGDDGFVADVLVPAAAPPAHARIHGRFRIADGHVASAVVLPRR</sequence>
<evidence type="ECO:0000256" key="6">
    <source>
        <dbReference type="ARBA" id="ARBA00022679"/>
    </source>
</evidence>
<dbReference type="InterPro" id="IPR003542">
    <property type="entry name" value="Enbac_synth_compD-like"/>
</dbReference>
<feature type="domain" description="4'-phosphopantetheinyl transferase N-terminal" evidence="13">
    <location>
        <begin position="30"/>
        <end position="95"/>
    </location>
</feature>
<dbReference type="Gene3D" id="3.90.470.20">
    <property type="entry name" value="4'-phosphopantetheinyl transferase domain"/>
    <property type="match status" value="1"/>
</dbReference>
<evidence type="ECO:0000256" key="4">
    <source>
        <dbReference type="ARBA" id="ARBA00011503"/>
    </source>
</evidence>
<comment type="subunit">
    <text evidence="4">EntB, EntD, EntE, and EntF form a multienzyme complex called enterobactin synthase.</text>
</comment>
<dbReference type="PANTHER" id="PTHR38096">
    <property type="entry name" value="ENTEROBACTIN SYNTHASE COMPONENT D"/>
    <property type="match status" value="1"/>
</dbReference>
<evidence type="ECO:0000259" key="12">
    <source>
        <dbReference type="Pfam" id="PF01648"/>
    </source>
</evidence>
<keyword evidence="6 14" id="KW-0808">Transferase</keyword>
<gene>
    <name evidence="14" type="ORF">GCM10023307_04580</name>
</gene>
<evidence type="ECO:0000256" key="9">
    <source>
        <dbReference type="ARBA" id="ARBA00031996"/>
    </source>
</evidence>
<dbReference type="PRINTS" id="PR01399">
    <property type="entry name" value="ENTSNTHTASED"/>
</dbReference>
<dbReference type="InterPro" id="IPR041354">
    <property type="entry name" value="4PPT_N"/>
</dbReference>
<dbReference type="RefSeq" id="WP_345301649.1">
    <property type="nucleotide sequence ID" value="NZ_BAABJE010000001.1"/>
</dbReference>
<evidence type="ECO:0000256" key="8">
    <source>
        <dbReference type="ARBA" id="ARBA00029894"/>
    </source>
</evidence>
<dbReference type="Pfam" id="PF17837">
    <property type="entry name" value="4PPT_N"/>
    <property type="match status" value="1"/>
</dbReference>
<evidence type="ECO:0000313" key="15">
    <source>
        <dbReference type="Proteomes" id="UP001499959"/>
    </source>
</evidence>
<comment type="caution">
    <text evidence="14">The sequence shown here is derived from an EMBL/GenBank/DDBJ whole genome shotgun (WGS) entry which is preliminary data.</text>
</comment>
<evidence type="ECO:0000256" key="7">
    <source>
        <dbReference type="ARBA" id="ARBA00023191"/>
    </source>
</evidence>
<dbReference type="PANTHER" id="PTHR38096:SF1">
    <property type="entry name" value="ENTEROBACTIN SYNTHASE COMPONENT D"/>
    <property type="match status" value="1"/>
</dbReference>
<comment type="pathway">
    <text evidence="2">Siderophore biosynthesis; enterobactin biosynthesis.</text>
</comment>
<comment type="catalytic activity">
    <reaction evidence="10">
        <text>apo-[aryl-carrier protein] + CoA = holo-[aryl-carrier protein] + adenosine 3',5'-bisphosphate + H(+)</text>
        <dbReference type="Rhea" id="RHEA:48404"/>
        <dbReference type="Rhea" id="RHEA-COMP:15903"/>
        <dbReference type="Rhea" id="RHEA-COMP:17557"/>
        <dbReference type="ChEBI" id="CHEBI:15378"/>
        <dbReference type="ChEBI" id="CHEBI:29999"/>
        <dbReference type="ChEBI" id="CHEBI:57287"/>
        <dbReference type="ChEBI" id="CHEBI:58343"/>
        <dbReference type="ChEBI" id="CHEBI:64479"/>
    </reaction>
</comment>
<accession>A0ABP9ANF4</accession>